<keyword evidence="1" id="KW-0472">Membrane</keyword>
<protein>
    <submittedName>
        <fullName evidence="2">Uncharacterized protein (DUF983 family)</fullName>
    </submittedName>
</protein>
<keyword evidence="1" id="KW-0812">Transmembrane</keyword>
<evidence type="ECO:0000313" key="3">
    <source>
        <dbReference type="Proteomes" id="UP000271227"/>
    </source>
</evidence>
<proteinExistence type="predicted"/>
<evidence type="ECO:0000313" key="2">
    <source>
        <dbReference type="EMBL" id="RMB04658.1"/>
    </source>
</evidence>
<feature type="transmembrane region" description="Helical" evidence="1">
    <location>
        <begin position="97"/>
        <end position="115"/>
    </location>
</feature>
<gene>
    <name evidence="2" type="ORF">BXY39_2929</name>
</gene>
<reference evidence="2 3" key="1">
    <citation type="submission" date="2018-10" db="EMBL/GenBank/DDBJ databases">
        <title>Genomic Encyclopedia of Archaeal and Bacterial Type Strains, Phase II (KMG-II): from individual species to whole genera.</title>
        <authorList>
            <person name="Goeker M."/>
        </authorList>
    </citation>
    <scope>NUCLEOTIDE SEQUENCE [LARGE SCALE GENOMIC DNA]</scope>
    <source>
        <strain evidence="2 3">DSM 25217</strain>
    </source>
</reference>
<dbReference type="InterPro" id="IPR009325">
    <property type="entry name" value="DUF983"/>
</dbReference>
<accession>A0A3M0C4K5</accession>
<feature type="transmembrane region" description="Helical" evidence="1">
    <location>
        <begin position="67"/>
        <end position="85"/>
    </location>
</feature>
<sequence length="140" mass="15048">MPDPDRQKTSDTGRADARPVSPFRAGVQCRCPHCGEGPLFDGILTVRPVCAVCGFDLQAADPGDGPAVFVILILGAVTAIAAFAVEGLIAPPRWVHLILWPVFISGMGLWLLRIFKATLIALQFHHDAHEGRVRDDGDAL</sequence>
<dbReference type="Pfam" id="PF06170">
    <property type="entry name" value="DUF983"/>
    <property type="match status" value="1"/>
</dbReference>
<name>A0A3M0C4K5_9PROT</name>
<evidence type="ECO:0000256" key="1">
    <source>
        <dbReference type="SAM" id="Phobius"/>
    </source>
</evidence>
<organism evidence="2 3">
    <name type="scientific">Eilatimonas milleporae</name>
    <dbReference type="NCBI Taxonomy" id="911205"/>
    <lineage>
        <taxon>Bacteria</taxon>
        <taxon>Pseudomonadati</taxon>
        <taxon>Pseudomonadota</taxon>
        <taxon>Alphaproteobacteria</taxon>
        <taxon>Kordiimonadales</taxon>
        <taxon>Kordiimonadaceae</taxon>
        <taxon>Eilatimonas</taxon>
    </lineage>
</organism>
<dbReference type="InParanoid" id="A0A3M0C4K5"/>
<dbReference type="Proteomes" id="UP000271227">
    <property type="component" value="Unassembled WGS sequence"/>
</dbReference>
<comment type="caution">
    <text evidence="2">The sequence shown here is derived from an EMBL/GenBank/DDBJ whole genome shotgun (WGS) entry which is preliminary data.</text>
</comment>
<keyword evidence="1" id="KW-1133">Transmembrane helix</keyword>
<dbReference type="AlphaFoldDB" id="A0A3M0C4K5"/>
<keyword evidence="3" id="KW-1185">Reference proteome</keyword>
<dbReference type="EMBL" id="REFR01000013">
    <property type="protein sequence ID" value="RMB04658.1"/>
    <property type="molecule type" value="Genomic_DNA"/>
</dbReference>
<dbReference type="RefSeq" id="WP_211332264.1">
    <property type="nucleotide sequence ID" value="NZ_REFR01000013.1"/>
</dbReference>